<feature type="region of interest" description="Disordered" evidence="1">
    <location>
        <begin position="1"/>
        <end position="99"/>
    </location>
</feature>
<evidence type="ECO:0000313" key="2">
    <source>
        <dbReference type="EMBL" id="MBB6229155.1"/>
    </source>
</evidence>
<sequence length="360" mass="38756">MWRRTPPRQATRPIPPSTALPVAPSTLPPRRPGLVPGPKHQLPRNPTAATPPPCGVWATRRLSSGVRGKHPRRRTAIRPASPQTCPKRPKNSQHRPKPLSRIAGCGRVRVCGQAPPRPATRSIPPSPALPVAPSPSLPVAPGSSRGLSTDRPAIRQPQPPFAPEGCGARSGGSVTSACSCYLEFRTSAGPLMVPMTVSGNSPLIAASTVYNDRSAKLPVFGGTFDKIATTRNFRRTSLNNHDFDVNAEISDQTLDRLSLKRDVDKRSNMDFAEPLPESCPPSWAQDCSLTGRYRAVVANPPTEACFASHSALGIRRHSNVSPCDHASCSLMATPEALRCLQNIRRKNNFIVKLEISEGCG</sequence>
<name>A0A841LH78_9SPHN</name>
<accession>A0A841LH78</accession>
<evidence type="ECO:0000256" key="1">
    <source>
        <dbReference type="SAM" id="MobiDB-lite"/>
    </source>
</evidence>
<proteinExistence type="predicted"/>
<gene>
    <name evidence="2" type="ORF">FHS79_003356</name>
</gene>
<feature type="compositionally biased region" description="Basic residues" evidence="1">
    <location>
        <begin position="67"/>
        <end position="76"/>
    </location>
</feature>
<comment type="caution">
    <text evidence="2">The sequence shown here is derived from an EMBL/GenBank/DDBJ whole genome shotgun (WGS) entry which is preliminary data.</text>
</comment>
<feature type="compositionally biased region" description="Pro residues" evidence="1">
    <location>
        <begin position="124"/>
        <end position="138"/>
    </location>
</feature>
<dbReference type="Proteomes" id="UP000538147">
    <property type="component" value="Unassembled WGS sequence"/>
</dbReference>
<feature type="region of interest" description="Disordered" evidence="1">
    <location>
        <begin position="112"/>
        <end position="168"/>
    </location>
</feature>
<protein>
    <submittedName>
        <fullName evidence="2">Uncharacterized protein</fullName>
    </submittedName>
</protein>
<evidence type="ECO:0000313" key="3">
    <source>
        <dbReference type="Proteomes" id="UP000538147"/>
    </source>
</evidence>
<feature type="compositionally biased region" description="Basic residues" evidence="1">
    <location>
        <begin position="87"/>
        <end position="98"/>
    </location>
</feature>
<keyword evidence="3" id="KW-1185">Reference proteome</keyword>
<dbReference type="AlphaFoldDB" id="A0A841LH78"/>
<reference evidence="2 3" key="1">
    <citation type="submission" date="2020-08" db="EMBL/GenBank/DDBJ databases">
        <title>Genomic Encyclopedia of Type Strains, Phase IV (KMG-IV): sequencing the most valuable type-strain genomes for metagenomic binning, comparative biology and taxonomic classification.</title>
        <authorList>
            <person name="Goeker M."/>
        </authorList>
    </citation>
    <scope>NUCLEOTIDE SEQUENCE [LARGE SCALE GENOMIC DNA]</scope>
    <source>
        <strain evidence="2 3">DSM 102189</strain>
    </source>
</reference>
<dbReference type="EMBL" id="JACIIV010000034">
    <property type="protein sequence ID" value="MBB6229155.1"/>
    <property type="molecule type" value="Genomic_DNA"/>
</dbReference>
<organism evidence="2 3">
    <name type="scientific">Polymorphobacter multimanifer</name>
    <dbReference type="NCBI Taxonomy" id="1070431"/>
    <lineage>
        <taxon>Bacteria</taxon>
        <taxon>Pseudomonadati</taxon>
        <taxon>Pseudomonadota</taxon>
        <taxon>Alphaproteobacteria</taxon>
        <taxon>Sphingomonadales</taxon>
        <taxon>Sphingosinicellaceae</taxon>
        <taxon>Polymorphobacter</taxon>
    </lineage>
</organism>